<feature type="region of interest" description="Disordered" evidence="2">
    <location>
        <begin position="78"/>
        <end position="175"/>
    </location>
</feature>
<dbReference type="InterPro" id="IPR032675">
    <property type="entry name" value="LRR_dom_sf"/>
</dbReference>
<feature type="region of interest" description="Disordered" evidence="2">
    <location>
        <begin position="309"/>
        <end position="334"/>
    </location>
</feature>
<sequence>SCQQISSQHCTPNVKWLDLRGNRLRALPTLDLARMLFLEYLLLEDNCISRLPIELGRVDFPQTLRLYLSEKGWHSGRLSESAQAEPAAAENRAAAAGGRAWSTQHGRAIRRPMPSPPPSSPLARLSRATPGSHFEGAAAKAVAEKAAAQQHPAAADTTQTAPLHRQAGAAESGSARWRLSAAGPLPAVESATVSSLSRVPRAAGAGDWFERCAPQAGALGMRGAGRPWPRRGGRPAAPTRDAEASSPSSARRRRADFRCGGGARAAAGRAAGRRPRATRTRESGRRHLAPARRIQTRCACRRIRSCHRRRRDEDGAGGVPGSPTEPRPEPLTPEEQVAVTCLDIEVTCYDMKAHRLDIEIHLERESTQPRKESPRRAMEMQRELALRRAQLETRTLALVKDGRQRRPVEDRKPPCIRCPGQSQMRLAREQRVEFKLMFDSFVKNEERTVLPEDLEMMMRKLGFHPSKMEIQGMIEEIDTDGSFELLAARKAHDDISSEDITDAFRVFRPGRQRVHLGQLRFATFLTQVGETYTDEEIDALLAYRREAGHGRKHQL</sequence>
<protein>
    <submittedName>
        <fullName evidence="5">EF-hand domain-containing protein</fullName>
    </submittedName>
</protein>
<dbReference type="InterPro" id="IPR011992">
    <property type="entry name" value="EF-hand-dom_pair"/>
</dbReference>
<dbReference type="Gene3D" id="1.10.238.10">
    <property type="entry name" value="EF-hand"/>
    <property type="match status" value="1"/>
</dbReference>
<reference evidence="5" key="1">
    <citation type="submission" date="2016-11" db="UniProtKB">
        <authorList>
            <consortium name="WormBaseParasite"/>
        </authorList>
    </citation>
    <scope>IDENTIFICATION</scope>
</reference>
<dbReference type="GO" id="GO:0005509">
    <property type="term" value="F:calcium ion binding"/>
    <property type="evidence" value="ECO:0007669"/>
    <property type="project" value="InterPro"/>
</dbReference>
<evidence type="ECO:0000256" key="2">
    <source>
        <dbReference type="SAM" id="MobiDB-lite"/>
    </source>
</evidence>
<organism evidence="4 5">
    <name type="scientific">Macrostomum lignano</name>
    <dbReference type="NCBI Taxonomy" id="282301"/>
    <lineage>
        <taxon>Eukaryota</taxon>
        <taxon>Metazoa</taxon>
        <taxon>Spiralia</taxon>
        <taxon>Lophotrochozoa</taxon>
        <taxon>Platyhelminthes</taxon>
        <taxon>Rhabditophora</taxon>
        <taxon>Macrostomorpha</taxon>
        <taxon>Macrostomida</taxon>
        <taxon>Macrostomidae</taxon>
        <taxon>Macrostomum</taxon>
    </lineage>
</organism>
<evidence type="ECO:0000256" key="1">
    <source>
        <dbReference type="ARBA" id="ARBA00022737"/>
    </source>
</evidence>
<keyword evidence="1" id="KW-0677">Repeat</keyword>
<dbReference type="SUPFAM" id="SSF52058">
    <property type="entry name" value="L domain-like"/>
    <property type="match status" value="1"/>
</dbReference>
<dbReference type="SUPFAM" id="SSF47473">
    <property type="entry name" value="EF-hand"/>
    <property type="match status" value="1"/>
</dbReference>
<dbReference type="AlphaFoldDB" id="A0A1I8FH32"/>
<dbReference type="Proteomes" id="UP000095280">
    <property type="component" value="Unplaced"/>
</dbReference>
<dbReference type="CDD" id="cd00051">
    <property type="entry name" value="EFh"/>
    <property type="match status" value="1"/>
</dbReference>
<dbReference type="PANTHER" id="PTHR23048">
    <property type="entry name" value="MYOSIN LIGHT CHAIN 1, 3"/>
    <property type="match status" value="1"/>
</dbReference>
<dbReference type="Gene3D" id="3.80.10.10">
    <property type="entry name" value="Ribonuclease Inhibitor"/>
    <property type="match status" value="1"/>
</dbReference>
<evidence type="ECO:0000313" key="4">
    <source>
        <dbReference type="Proteomes" id="UP000095280"/>
    </source>
</evidence>
<dbReference type="InterPro" id="IPR050230">
    <property type="entry name" value="CALM/Myosin/TropC-like"/>
</dbReference>
<feature type="compositionally biased region" description="Low complexity" evidence="2">
    <location>
        <begin position="234"/>
        <end position="249"/>
    </location>
</feature>
<keyword evidence="4" id="KW-1185">Reference proteome</keyword>
<feature type="domain" description="EF-hand" evidence="3">
    <location>
        <begin position="429"/>
        <end position="464"/>
    </location>
</feature>
<dbReference type="InterPro" id="IPR002048">
    <property type="entry name" value="EF_hand_dom"/>
</dbReference>
<evidence type="ECO:0000313" key="5">
    <source>
        <dbReference type="WBParaSite" id="maker-unitig_32837-snap-gene-0.2-mRNA-1"/>
    </source>
</evidence>
<feature type="compositionally biased region" description="Low complexity" evidence="2">
    <location>
        <begin position="82"/>
        <end position="100"/>
    </location>
</feature>
<dbReference type="GO" id="GO:0016460">
    <property type="term" value="C:myosin II complex"/>
    <property type="evidence" value="ECO:0007669"/>
    <property type="project" value="TreeGrafter"/>
</dbReference>
<feature type="compositionally biased region" description="Low complexity" evidence="2">
    <location>
        <begin position="137"/>
        <end position="161"/>
    </location>
</feature>
<feature type="region of interest" description="Disordered" evidence="2">
    <location>
        <begin position="218"/>
        <end position="290"/>
    </location>
</feature>
<dbReference type="WBParaSite" id="maker-unitig_32837-snap-gene-0.2-mRNA-1">
    <property type="protein sequence ID" value="maker-unitig_32837-snap-gene-0.2-mRNA-1"/>
    <property type="gene ID" value="maker-unitig_32837-snap-gene-0.2"/>
</dbReference>
<dbReference type="PROSITE" id="PS50222">
    <property type="entry name" value="EF_HAND_2"/>
    <property type="match status" value="1"/>
</dbReference>
<accession>A0A1I8FH32</accession>
<dbReference type="PANTHER" id="PTHR23048:SF0">
    <property type="entry name" value="CALMODULIN LIKE 3"/>
    <property type="match status" value="1"/>
</dbReference>
<dbReference type="FunFam" id="1.10.238.10:FF:000178">
    <property type="entry name" value="Calmodulin-2 A"/>
    <property type="match status" value="1"/>
</dbReference>
<name>A0A1I8FH32_9PLAT</name>
<evidence type="ECO:0000259" key="3">
    <source>
        <dbReference type="PROSITE" id="PS50222"/>
    </source>
</evidence>
<proteinExistence type="predicted"/>